<dbReference type="AlphaFoldDB" id="A0A3L8P1H6"/>
<sequence length="101" mass="9386">MGGTGLSTGLSTGFRGGDVAVVGRAGEELARAGDDVAALAAELRAALARAAGAVGHRAAAAALEAVSLTWCGGLVAAAAQVTALGAAASAGAADLRRAGDG</sequence>
<evidence type="ECO:0000313" key="2">
    <source>
        <dbReference type="Proteomes" id="UP000281708"/>
    </source>
</evidence>
<proteinExistence type="predicted"/>
<gene>
    <name evidence="1" type="ORF">D9V37_11440</name>
</gene>
<organism evidence="1 2">
    <name type="scientific">Nocardioides mangrovicus</name>
    <dbReference type="NCBI Taxonomy" id="2478913"/>
    <lineage>
        <taxon>Bacteria</taxon>
        <taxon>Bacillati</taxon>
        <taxon>Actinomycetota</taxon>
        <taxon>Actinomycetes</taxon>
        <taxon>Propionibacteriales</taxon>
        <taxon>Nocardioidaceae</taxon>
        <taxon>Nocardioides</taxon>
    </lineage>
</organism>
<name>A0A3L8P1H6_9ACTN</name>
<dbReference type="RefSeq" id="WP_121806268.1">
    <property type="nucleotide sequence ID" value="NZ_RDBE01000007.1"/>
</dbReference>
<dbReference type="Proteomes" id="UP000281708">
    <property type="component" value="Unassembled WGS sequence"/>
</dbReference>
<accession>A0A3L8P1H6</accession>
<protein>
    <submittedName>
        <fullName evidence="1">Uncharacterized protein</fullName>
    </submittedName>
</protein>
<reference evidence="1 2" key="1">
    <citation type="submission" date="2018-10" db="EMBL/GenBank/DDBJ databases">
        <title>Marmoricola sp. 4Q3S-7 whole genome shotgun sequence.</title>
        <authorList>
            <person name="Li F."/>
        </authorList>
    </citation>
    <scope>NUCLEOTIDE SEQUENCE [LARGE SCALE GENOMIC DNA]</scope>
    <source>
        <strain evidence="1 2">4Q3S-7</strain>
    </source>
</reference>
<dbReference type="EMBL" id="RDBE01000007">
    <property type="protein sequence ID" value="RLV49165.1"/>
    <property type="molecule type" value="Genomic_DNA"/>
</dbReference>
<evidence type="ECO:0000313" key="1">
    <source>
        <dbReference type="EMBL" id="RLV49165.1"/>
    </source>
</evidence>
<comment type="caution">
    <text evidence="1">The sequence shown here is derived from an EMBL/GenBank/DDBJ whole genome shotgun (WGS) entry which is preliminary data.</text>
</comment>
<keyword evidence="2" id="KW-1185">Reference proteome</keyword>